<name>A0A6V8HIA0_TALPI</name>
<evidence type="ECO:0000256" key="1">
    <source>
        <dbReference type="ARBA" id="ARBA00022450"/>
    </source>
</evidence>
<dbReference type="SUPFAM" id="SSF53474">
    <property type="entry name" value="alpha/beta-Hydrolases"/>
    <property type="match status" value="1"/>
</dbReference>
<dbReference type="GO" id="GO:0031177">
    <property type="term" value="F:phosphopantetheine binding"/>
    <property type="evidence" value="ECO:0007669"/>
    <property type="project" value="InterPro"/>
</dbReference>
<dbReference type="Gene3D" id="1.10.1200.10">
    <property type="entry name" value="ACP-like"/>
    <property type="match status" value="1"/>
</dbReference>
<sequence>MRIKTLLEHAATTEAELIIYNDGDDSNPIRLSYRNLYNQAKKKAGLLLNSGVIVQRQIVLIHFRTHLENIIWFWASVIAGCVPCMSTPLVDNDAGRKLHFNHLHSVLEDPVVLTNQDLKDHDFIENSVLRIMVVDDLETGSKPQCSMTHSCSNPVKKNKKEHQQYGVTSEMDLAVLLLTSGSTGNAKAVCLSHKQLYASFRGKLATMPLPSNSALLNWVGLDHVASLVEVHLCAMFAGLDQVHVPATTVISDPLIFLVLLSRHGVSRTFSPHFFLRELQKALEVESPDKVLGINLHRLLYIASGGAPNINTITPGFGMTETCAGAIFNRNFPAADLDAGNEFASLGRCMPGIEMRVSSRAHYNNDEDTIAATGVVGELEIRGEVVFERYFNNEQATRDALTSDGWFKTGDLASIDLNGVLRYAGRLKEEININGVKYLPREIEDAIIRAAIPGLATRACTEGIMVVYEHTYEREDIASRMETLKSITRVVSLFSRVRPRVLPLPPGRLVKSTLGKLSRPKIEAALAHGEYRADEEIDKRICQSYCSLHYKESQTETERMLMRVVMETLDMAGGLDIDAPILSTGVNSVDLIRLKRAIEAAFGIHDVPMLTIMTHATIRSLSKALEDMRQVSPQCQRVGTFNPVVTLQPNGVKTALWLIHPGVGEVLVFLGLAQHFPDRPIYGMRARGFNAGETPFKSLQEVLATYYDALKQQQPQGPYAIAGYSYGSMIAFELAKLLEADGDTVQFLGSFNLPPHIKERMRTLDWTAGALHIAQFCGIITDEQMEQLRSDMPGLQKDQQVARILAVSDSRRCEDLALTPEYLYTWTNVASSLQKIGWEYDPSATVAHMDVFYCQPLKAVARTREEYRNTKLNHWVDFVRDGVRYHEVDGEHYTMIDSKHVYKFHQILKQAMDARGL</sequence>
<keyword evidence="2" id="KW-0597">Phosphoprotein</keyword>
<accession>A0A6V8HIA0</accession>
<dbReference type="Gene3D" id="3.40.50.1820">
    <property type="entry name" value="alpha/beta hydrolase"/>
    <property type="match status" value="1"/>
</dbReference>
<dbReference type="InterPro" id="IPR020806">
    <property type="entry name" value="PKS_PP-bd"/>
</dbReference>
<dbReference type="SUPFAM" id="SSF56801">
    <property type="entry name" value="Acetyl-CoA synthetase-like"/>
    <property type="match status" value="1"/>
</dbReference>
<dbReference type="PANTHER" id="PTHR24096:SF267">
    <property type="entry name" value="MALONATE--COA LIGASE ACSF3, MITOCHONDRIAL"/>
    <property type="match status" value="1"/>
</dbReference>
<evidence type="ECO:0000256" key="2">
    <source>
        <dbReference type="ARBA" id="ARBA00022553"/>
    </source>
</evidence>
<dbReference type="AlphaFoldDB" id="A0A6V8HIA0"/>
<evidence type="ECO:0000313" key="5">
    <source>
        <dbReference type="Proteomes" id="UP000053095"/>
    </source>
</evidence>
<dbReference type="InterPro" id="IPR042099">
    <property type="entry name" value="ANL_N_sf"/>
</dbReference>
<dbReference type="GO" id="GO:0031957">
    <property type="term" value="F:very long-chain fatty acid-CoA ligase activity"/>
    <property type="evidence" value="ECO:0007669"/>
    <property type="project" value="TreeGrafter"/>
</dbReference>
<dbReference type="InterPro" id="IPR009081">
    <property type="entry name" value="PP-bd_ACP"/>
</dbReference>
<dbReference type="InterPro" id="IPR020845">
    <property type="entry name" value="AMP-binding_CS"/>
</dbReference>
<keyword evidence="1" id="KW-0596">Phosphopantetheine</keyword>
<dbReference type="Gene3D" id="3.40.50.12780">
    <property type="entry name" value="N-terminal domain of ligase-like"/>
    <property type="match status" value="1"/>
</dbReference>
<dbReference type="SMART" id="SM00823">
    <property type="entry name" value="PKS_PP"/>
    <property type="match status" value="1"/>
</dbReference>
<dbReference type="Pfam" id="PF00550">
    <property type="entry name" value="PP-binding"/>
    <property type="match status" value="1"/>
</dbReference>
<dbReference type="Pfam" id="PF00501">
    <property type="entry name" value="AMP-binding"/>
    <property type="match status" value="1"/>
</dbReference>
<dbReference type="PROSITE" id="PS00455">
    <property type="entry name" value="AMP_BINDING"/>
    <property type="match status" value="1"/>
</dbReference>
<dbReference type="InterPro" id="IPR045851">
    <property type="entry name" value="AMP-bd_C_sf"/>
</dbReference>
<dbReference type="Pfam" id="PF00975">
    <property type="entry name" value="Thioesterase"/>
    <property type="match status" value="1"/>
</dbReference>
<comment type="caution">
    <text evidence="4">The sequence shown here is derived from an EMBL/GenBank/DDBJ whole genome shotgun (WGS) entry which is preliminary data.</text>
</comment>
<feature type="domain" description="Carrier" evidence="3">
    <location>
        <begin position="551"/>
        <end position="628"/>
    </location>
</feature>
<organism evidence="4 5">
    <name type="scientific">Talaromyces pinophilus</name>
    <name type="common">Penicillium pinophilum</name>
    <dbReference type="NCBI Taxonomy" id="128442"/>
    <lineage>
        <taxon>Eukaryota</taxon>
        <taxon>Fungi</taxon>
        <taxon>Dikarya</taxon>
        <taxon>Ascomycota</taxon>
        <taxon>Pezizomycotina</taxon>
        <taxon>Eurotiomycetes</taxon>
        <taxon>Eurotiomycetidae</taxon>
        <taxon>Eurotiales</taxon>
        <taxon>Trichocomaceae</taxon>
        <taxon>Talaromyces</taxon>
        <taxon>Talaromyces sect. Talaromyces</taxon>
    </lineage>
</organism>
<gene>
    <name evidence="4" type="ORF">TCE0_041r13832</name>
</gene>
<evidence type="ECO:0000259" key="3">
    <source>
        <dbReference type="PROSITE" id="PS50075"/>
    </source>
</evidence>
<dbReference type="InterPro" id="IPR000873">
    <property type="entry name" value="AMP-dep_synth/lig_dom"/>
</dbReference>
<proteinExistence type="predicted"/>
<dbReference type="SUPFAM" id="SSF47336">
    <property type="entry name" value="ACP-like"/>
    <property type="match status" value="1"/>
</dbReference>
<reference evidence="5" key="1">
    <citation type="journal article" date="2015" name="Genome Announc.">
        <title>Draft genome sequence of Talaromyces cellulolyticus strain Y-94, a source of lignocellulosic biomass-degrading enzymes.</title>
        <authorList>
            <person name="Fujii T."/>
            <person name="Koike H."/>
            <person name="Sawayama S."/>
            <person name="Yano S."/>
            <person name="Inoue H."/>
        </authorList>
    </citation>
    <scope>NUCLEOTIDE SEQUENCE [LARGE SCALE GENOMIC DNA]</scope>
    <source>
        <strain evidence="5">Y-94</strain>
    </source>
</reference>
<dbReference type="Gene3D" id="3.30.300.30">
    <property type="match status" value="1"/>
</dbReference>
<keyword evidence="5" id="KW-1185">Reference proteome</keyword>
<dbReference type="Proteomes" id="UP000053095">
    <property type="component" value="Unassembled WGS sequence"/>
</dbReference>
<dbReference type="InterPro" id="IPR029058">
    <property type="entry name" value="AB_hydrolase_fold"/>
</dbReference>
<dbReference type="PROSITE" id="PS50075">
    <property type="entry name" value="CARRIER"/>
    <property type="match status" value="1"/>
</dbReference>
<dbReference type="GO" id="GO:0006633">
    <property type="term" value="P:fatty acid biosynthetic process"/>
    <property type="evidence" value="ECO:0007669"/>
    <property type="project" value="TreeGrafter"/>
</dbReference>
<dbReference type="InterPro" id="IPR001031">
    <property type="entry name" value="Thioesterase"/>
</dbReference>
<protein>
    <recommendedName>
        <fullName evidence="3">Carrier domain-containing protein</fullName>
    </recommendedName>
</protein>
<dbReference type="InterPro" id="IPR036736">
    <property type="entry name" value="ACP-like_sf"/>
</dbReference>
<dbReference type="PANTHER" id="PTHR24096">
    <property type="entry name" value="LONG-CHAIN-FATTY-ACID--COA LIGASE"/>
    <property type="match status" value="1"/>
</dbReference>
<dbReference type="EMBL" id="DF933837">
    <property type="protein sequence ID" value="GAM41028.1"/>
    <property type="molecule type" value="Genomic_DNA"/>
</dbReference>
<evidence type="ECO:0000313" key="4">
    <source>
        <dbReference type="EMBL" id="GAM41028.1"/>
    </source>
</evidence>